<sequence length="203" mass="22509">MVKIPEFLQLDAKHRTTENFLFVSGIALLIAALNLPLTQATCLSTVSLSGYPDELAWLYIAAASVAYVAHFGLSPSKARLMLQAASWAGIILVGYSIFVLYQWRDWHLENEVAFGFSTATNQDAFLQYLSTKFGIEQKTLLFVSSYGRDFSAVTNRLATDQQRELISISGIRYHVLPYGFACLATGVACLLLSARRRIRSLTA</sequence>
<protein>
    <submittedName>
        <fullName evidence="2">Uncharacterized protein</fullName>
    </submittedName>
</protein>
<gene>
    <name evidence="2" type="ORF">C0Z18_20540</name>
</gene>
<evidence type="ECO:0000313" key="2">
    <source>
        <dbReference type="EMBL" id="PMS17474.1"/>
    </source>
</evidence>
<keyword evidence="3" id="KW-1185">Reference proteome</keyword>
<feature type="transmembrane region" description="Helical" evidence="1">
    <location>
        <begin position="57"/>
        <end position="73"/>
    </location>
</feature>
<dbReference type="AlphaFoldDB" id="A0A2N7VJY7"/>
<keyword evidence="1" id="KW-0812">Transmembrane</keyword>
<feature type="transmembrane region" description="Helical" evidence="1">
    <location>
        <begin position="175"/>
        <end position="194"/>
    </location>
</feature>
<name>A0A2N7VJY7_9BURK</name>
<dbReference type="RefSeq" id="WP_102647265.1">
    <property type="nucleotide sequence ID" value="NZ_PNYA01000019.1"/>
</dbReference>
<organism evidence="2 3">
    <name type="scientific">Trinickia dabaoshanensis</name>
    <dbReference type="NCBI Taxonomy" id="564714"/>
    <lineage>
        <taxon>Bacteria</taxon>
        <taxon>Pseudomonadati</taxon>
        <taxon>Pseudomonadota</taxon>
        <taxon>Betaproteobacteria</taxon>
        <taxon>Burkholderiales</taxon>
        <taxon>Burkholderiaceae</taxon>
        <taxon>Trinickia</taxon>
    </lineage>
</organism>
<evidence type="ECO:0000313" key="3">
    <source>
        <dbReference type="Proteomes" id="UP000235616"/>
    </source>
</evidence>
<comment type="caution">
    <text evidence="2">The sequence shown here is derived from an EMBL/GenBank/DDBJ whole genome shotgun (WGS) entry which is preliminary data.</text>
</comment>
<dbReference type="EMBL" id="PNYA01000019">
    <property type="protein sequence ID" value="PMS17474.1"/>
    <property type="molecule type" value="Genomic_DNA"/>
</dbReference>
<accession>A0A2N7VJY7</accession>
<feature type="transmembrane region" description="Helical" evidence="1">
    <location>
        <begin position="20"/>
        <end position="37"/>
    </location>
</feature>
<keyword evidence="1" id="KW-1133">Transmembrane helix</keyword>
<keyword evidence="1" id="KW-0472">Membrane</keyword>
<feature type="transmembrane region" description="Helical" evidence="1">
    <location>
        <begin position="80"/>
        <end position="101"/>
    </location>
</feature>
<evidence type="ECO:0000256" key="1">
    <source>
        <dbReference type="SAM" id="Phobius"/>
    </source>
</evidence>
<dbReference type="Proteomes" id="UP000235616">
    <property type="component" value="Unassembled WGS sequence"/>
</dbReference>
<proteinExistence type="predicted"/>
<reference evidence="2 3" key="1">
    <citation type="submission" date="2018-01" db="EMBL/GenBank/DDBJ databases">
        <title>Whole genome analyses suggest that Burkholderia sensu lato contains two further novel genera in the rhizoxinica-symbiotica group Mycetohabitans gen. nov., and Trinickia gen. nov.: implications for the evolution of diazotrophy and nodulation in the Burkholderiaceae.</title>
        <authorList>
            <person name="Estrada-de los Santos P."/>
            <person name="Palmer M."/>
            <person name="Chavez-Ramirez B."/>
            <person name="Beukes C."/>
            <person name="Steenkamp E.T."/>
            <person name="Hirsch A.M."/>
            <person name="Manyaka P."/>
            <person name="Maluk M."/>
            <person name="Lafos M."/>
            <person name="Crook M."/>
            <person name="Gross E."/>
            <person name="Simon M.F."/>
            <person name="Bueno dos Reis Junior F."/>
            <person name="Poole P.S."/>
            <person name="Venter S.N."/>
            <person name="James E.K."/>
        </authorList>
    </citation>
    <scope>NUCLEOTIDE SEQUENCE [LARGE SCALE GENOMIC DNA]</scope>
    <source>
        <strain evidence="2 3">GIMN1.004</strain>
    </source>
</reference>